<dbReference type="InterPro" id="IPR041609">
    <property type="entry name" value="PurL_linker"/>
</dbReference>
<dbReference type="FunFam" id="1.10.8.750:FF:000002">
    <property type="entry name" value="Phosphoribosylformylglycinamidine synthase"/>
    <property type="match status" value="1"/>
</dbReference>
<evidence type="ECO:0000259" key="16">
    <source>
        <dbReference type="Pfam" id="PF18072"/>
    </source>
</evidence>
<evidence type="ECO:0000256" key="10">
    <source>
        <dbReference type="ARBA" id="ARBA00022842"/>
    </source>
</evidence>
<keyword evidence="6 14" id="KW-0479">Metal-binding</keyword>
<dbReference type="SUPFAM" id="SSF52317">
    <property type="entry name" value="Class I glutamine amidotransferase-like"/>
    <property type="match status" value="1"/>
</dbReference>
<feature type="binding site" evidence="14">
    <location>
        <position position="734"/>
    </location>
    <ligand>
        <name>Mg(2+)</name>
        <dbReference type="ChEBI" id="CHEBI:18420"/>
    </ligand>
</feature>
<dbReference type="PANTHER" id="PTHR10099">
    <property type="entry name" value="PHOSPHORIBOSYLFORMYLGLYCINAMIDINE SYNTHASE"/>
    <property type="match status" value="1"/>
</dbReference>
<evidence type="ECO:0000256" key="11">
    <source>
        <dbReference type="ARBA" id="ARBA00022962"/>
    </source>
</evidence>
<accession>A0A1I5F1Q8</accession>
<feature type="binding site" evidence="14">
    <location>
        <position position="911"/>
    </location>
    <ligand>
        <name>Mg(2+)</name>
        <dbReference type="ChEBI" id="CHEBI:18420"/>
    </ligand>
</feature>
<feature type="binding site" evidence="14">
    <location>
        <position position="695"/>
    </location>
    <ligand>
        <name>Mg(2+)</name>
        <dbReference type="ChEBI" id="CHEBI:18420"/>
    </ligand>
</feature>
<comment type="subcellular location">
    <subcellularLocation>
        <location evidence="1 14">Cytoplasm</location>
    </subcellularLocation>
</comment>
<dbReference type="FunFam" id="3.30.1330.10:FF:000002">
    <property type="entry name" value="Phosphoribosylformylglycinamidine synthase"/>
    <property type="match status" value="1"/>
</dbReference>
<feature type="active site" evidence="14">
    <location>
        <position position="1308"/>
    </location>
</feature>
<dbReference type="InterPro" id="IPR036921">
    <property type="entry name" value="PurM-like_N_sf"/>
</dbReference>
<evidence type="ECO:0000256" key="7">
    <source>
        <dbReference type="ARBA" id="ARBA00022741"/>
    </source>
</evidence>
<dbReference type="STRING" id="1266925.GCA_000619905_02159"/>
<evidence type="ECO:0000256" key="12">
    <source>
        <dbReference type="ARBA" id="ARBA00052585"/>
    </source>
</evidence>
<evidence type="ECO:0000259" key="15">
    <source>
        <dbReference type="Pfam" id="PF02769"/>
    </source>
</evidence>
<evidence type="ECO:0000256" key="6">
    <source>
        <dbReference type="ARBA" id="ARBA00022723"/>
    </source>
</evidence>
<dbReference type="InterPro" id="IPR036676">
    <property type="entry name" value="PurM-like_C_sf"/>
</dbReference>
<evidence type="ECO:0000256" key="3">
    <source>
        <dbReference type="ARBA" id="ARBA00008608"/>
    </source>
</evidence>
<evidence type="ECO:0000313" key="20">
    <source>
        <dbReference type="Proteomes" id="UP000183107"/>
    </source>
</evidence>
<dbReference type="InterPro" id="IPR055181">
    <property type="entry name" value="FGAR-AT_PurM_N-like"/>
</dbReference>
<evidence type="ECO:0000256" key="5">
    <source>
        <dbReference type="ARBA" id="ARBA00022598"/>
    </source>
</evidence>
<dbReference type="InterPro" id="IPR040707">
    <property type="entry name" value="FGAR-AT_N"/>
</dbReference>
<feature type="active site" description="Nucleophile" evidence="14">
    <location>
        <position position="1185"/>
    </location>
</feature>
<evidence type="ECO:0000256" key="1">
    <source>
        <dbReference type="ARBA" id="ARBA00004496"/>
    </source>
</evidence>
<keyword evidence="5 14" id="KW-0436">Ligase</keyword>
<comment type="function">
    <text evidence="13 14">Phosphoribosylformylglycinamidine synthase involved in the purines biosynthetic pathway. Catalyzes the ATP-dependent conversion of formylglycinamide ribonucleotide (FGAR) and glutamine to yield formylglycinamidine ribonucleotide (FGAM) and glutamate.</text>
</comment>
<comment type="similarity">
    <text evidence="3 14">In the N-terminal section; belongs to the FGAMS family.</text>
</comment>
<feature type="binding site" evidence="14">
    <location>
        <position position="694"/>
    </location>
    <ligand>
        <name>ATP</name>
        <dbReference type="ChEBI" id="CHEBI:30616"/>
    </ligand>
</feature>
<dbReference type="RefSeq" id="WP_074798535.1">
    <property type="nucleotide sequence ID" value="NZ_FOVJ01000010.1"/>
</dbReference>
<dbReference type="CDD" id="cd02204">
    <property type="entry name" value="PurL_repeat2"/>
    <property type="match status" value="1"/>
</dbReference>
<dbReference type="PROSITE" id="PS51273">
    <property type="entry name" value="GATASE_TYPE_1"/>
    <property type="match status" value="1"/>
</dbReference>
<dbReference type="GO" id="GO:0006189">
    <property type="term" value="P:'de novo' IMP biosynthetic process"/>
    <property type="evidence" value="ECO:0007669"/>
    <property type="project" value="UniProtKB-UniRule"/>
</dbReference>
<keyword evidence="9 14" id="KW-0067">ATP-binding</keyword>
<dbReference type="CDD" id="cd02203">
    <property type="entry name" value="PurL_repeat1"/>
    <property type="match status" value="1"/>
</dbReference>
<dbReference type="SUPFAM" id="SSF55326">
    <property type="entry name" value="PurM N-terminal domain-like"/>
    <property type="match status" value="2"/>
</dbReference>
<dbReference type="EMBL" id="FOVJ01000010">
    <property type="protein sequence ID" value="SFO17569.1"/>
    <property type="molecule type" value="Genomic_DNA"/>
</dbReference>
<dbReference type="GO" id="GO:0005524">
    <property type="term" value="F:ATP binding"/>
    <property type="evidence" value="ECO:0007669"/>
    <property type="project" value="UniProtKB-UniRule"/>
</dbReference>
<evidence type="ECO:0000256" key="14">
    <source>
        <dbReference type="HAMAP-Rule" id="MF_00419"/>
    </source>
</evidence>
<gene>
    <name evidence="14" type="primary">purL</name>
    <name evidence="19" type="ORF">SAMN05216386_2836</name>
</gene>
<evidence type="ECO:0000256" key="2">
    <source>
        <dbReference type="ARBA" id="ARBA00004920"/>
    </source>
</evidence>
<sequence>MLRLQGGNALSPFRLEKLRNALRVAVPQVSGIHAEYWYFCATGRDLKAGEVAILERLLKCAPKERAVQQAEHAKGELLLVVPRPGTISPWSTKATDIVHNCGLGAVERVERGVAFYIWPGSEDSARLSPETGTGDARLALIHDRMTEAVFGSFDDAEQLFRHFPPQPLKTVDVLTRGKEALEKANSEMGLALSSDEIDYFAAYFMRIARNPMDVELMMFAQANSEHCRHKIFNADWVIDGEPRTKSLFSMIRNTHEQNPQGTVVAYADNSAVMEGAAIARFYPGKDNAYGYAEEQTHILMKVETHNHPTAISPFPGAATGVGGEIRDEGATGRGAKPRAGLSGFSVSNLSIPGFIQPWEACPEMEPGHSYGKPARTASALQIMLEGPIGGAAFNNEFGRPNLAGYFRTFEEHVGGEMRGYHKPIMLAGGIGHIAERHSFKEEFPAGALLIQLGGPGMLIGLGGGAASSMDTGKNAESLDFDSVQRGNPEMERRAQEVIDNCWQMERRGEPNPILSIHDVGAGGLSNALPELLHGSGRGGCLDLRAIPSEEPGMSPMQIWSNEAQERYVLAIRPESLELFLAICERERCPFAVVGTAAAQEQLVVTDSLFGNRPVDMDLSVLLGKPPKMTRDVTRIKKQLKSFDAPGVNLREAAYRVLRLPTVADKTFLISIGDRSVGGMTARDQMVGPWQVPVADVAVTLMGYRTYLGEAFAVGERTPVALVDPAASARMAVGEAVTNIAAALIENIGEIKLSANWMAAAGHPGEDAALFDAVHAVGMELCPRLGISIPVGKDSMSMKTVWASDTAQEGQGEEKEVIAPLSLIVSAFARVTDVRKTLTPQLRVDHGETELILIDLGEGRNRLGGSALAQVYKQVGDDAPDLESLEGADILKGFFSAIQRLNRENRIAAYHDRSDGGLFAVLCEMAFAGHAGLSINLDQLCFDALATDIDGSERQPEALGGRFLERILSVLFNEELGAVIQIKTGDRRDVLAVLSEEGLRDLSFVIGNVNDGDEIRFLRNNKAIFSEKRVDLHRAWSDTTYRMQKLRDNPECAQQEYDRILDVRDPGLYAQLSFDVEHDIAAPYIQAGTRPRIAILREQGVNGHVEMAAAFDRAGFAATDVHMSDIIAGRVSLRDYKGFAACGGFSYGDVLGAGEGWASSILYNARARDEFEAFFAQKDTFALGVCNGCQMMSNLREIIPGTARWPKFVRNKSEQFEARFVMVEVPQSPSLFFDGMGGSSMPIAVAHGEGCAEFADEGGASMISSLVAMRFVDNRGEPTDVYPLNPSGSPQGIAGVTTTDGRFTILMPHPERGVRAVQNSWHPGWAEDAPWMRMFRNARKWMG</sequence>
<dbReference type="GO" id="GO:0004642">
    <property type="term" value="F:phosphoribosylformylglycinamidine synthase activity"/>
    <property type="evidence" value="ECO:0007669"/>
    <property type="project" value="UniProtKB-UniRule"/>
</dbReference>
<keyword evidence="7 14" id="KW-0547">Nucleotide-binding</keyword>
<dbReference type="FunFam" id="3.40.50.880:FF:000008">
    <property type="entry name" value="Phosphoribosylformylglycinamidine synthase"/>
    <property type="match status" value="1"/>
</dbReference>
<feature type="domain" description="Phosphoribosylformylglycinamidine synthase N-terminal" evidence="17">
    <location>
        <begin position="35"/>
        <end position="160"/>
    </location>
</feature>
<evidence type="ECO:0000256" key="13">
    <source>
        <dbReference type="ARBA" id="ARBA00057317"/>
    </source>
</evidence>
<dbReference type="SUPFAM" id="SSF82697">
    <property type="entry name" value="PurS-like"/>
    <property type="match status" value="1"/>
</dbReference>
<evidence type="ECO:0000256" key="4">
    <source>
        <dbReference type="ARBA" id="ARBA00022490"/>
    </source>
</evidence>
<dbReference type="SUPFAM" id="SSF109736">
    <property type="entry name" value="FGAM synthase PurL, linker domain"/>
    <property type="match status" value="1"/>
</dbReference>
<dbReference type="Gene3D" id="3.30.1330.10">
    <property type="entry name" value="PurM-like, N-terminal domain"/>
    <property type="match status" value="2"/>
</dbReference>
<dbReference type="FunFam" id="3.30.1330.10:FF:000005">
    <property type="entry name" value="Phosphoribosylformylglycinamidine synthase"/>
    <property type="match status" value="1"/>
</dbReference>
<organism evidence="19 20">
    <name type="scientific">Nitrosospira briensis</name>
    <dbReference type="NCBI Taxonomy" id="35799"/>
    <lineage>
        <taxon>Bacteria</taxon>
        <taxon>Pseudomonadati</taxon>
        <taxon>Pseudomonadota</taxon>
        <taxon>Betaproteobacteria</taxon>
        <taxon>Nitrosomonadales</taxon>
        <taxon>Nitrosomonadaceae</taxon>
        <taxon>Nitrosospira</taxon>
    </lineage>
</organism>
<reference evidence="20" key="1">
    <citation type="submission" date="2016-10" db="EMBL/GenBank/DDBJ databases">
        <authorList>
            <person name="Varghese N."/>
        </authorList>
    </citation>
    <scope>NUCLEOTIDE SEQUENCE [LARGE SCALE GENOMIC DNA]</scope>
    <source>
        <strain evidence="20">Nsp8</strain>
    </source>
</reference>
<dbReference type="InterPro" id="IPR029062">
    <property type="entry name" value="Class_I_gatase-like"/>
</dbReference>
<dbReference type="InterPro" id="IPR010918">
    <property type="entry name" value="PurM-like_C_dom"/>
</dbReference>
<dbReference type="Pfam" id="PF13507">
    <property type="entry name" value="GATase_5"/>
    <property type="match status" value="1"/>
</dbReference>
<dbReference type="Gene3D" id="3.90.650.10">
    <property type="entry name" value="PurM-like C-terminal domain"/>
    <property type="match status" value="2"/>
</dbReference>
<keyword evidence="11 14" id="KW-0315">Glutamine amidotransferase</keyword>
<dbReference type="OrthoDB" id="9804441at2"/>
<keyword evidence="4 14" id="KW-0963">Cytoplasm</keyword>
<feature type="domain" description="PurM-like C-terminal" evidence="15">
    <location>
        <begin position="856"/>
        <end position="1015"/>
    </location>
</feature>
<dbReference type="SUPFAM" id="SSF56042">
    <property type="entry name" value="PurM C-terminal domain-like"/>
    <property type="match status" value="2"/>
</dbReference>
<evidence type="ECO:0000259" key="17">
    <source>
        <dbReference type="Pfam" id="PF18076"/>
    </source>
</evidence>
<feature type="binding site" evidence="14">
    <location>
        <position position="913"/>
    </location>
    <ligand>
        <name>ATP</name>
        <dbReference type="ChEBI" id="CHEBI:30616"/>
    </ligand>
</feature>
<dbReference type="GO" id="GO:0005737">
    <property type="term" value="C:cytoplasm"/>
    <property type="evidence" value="ECO:0007669"/>
    <property type="project" value="UniProtKB-SubCell"/>
</dbReference>
<feature type="active site" evidence="14">
    <location>
        <position position="1310"/>
    </location>
</feature>
<dbReference type="PANTHER" id="PTHR10099:SF1">
    <property type="entry name" value="PHOSPHORIBOSYLFORMYLGLYCINAMIDINE SYNTHASE"/>
    <property type="match status" value="1"/>
</dbReference>
<comment type="caution">
    <text evidence="14">Lacks conserved residue(s) required for the propagation of feature annotation.</text>
</comment>
<name>A0A1I5F1Q8_9PROT</name>
<dbReference type="GO" id="GO:0046872">
    <property type="term" value="F:metal ion binding"/>
    <property type="evidence" value="ECO:0007669"/>
    <property type="project" value="UniProtKB-KW"/>
</dbReference>
<dbReference type="InterPro" id="IPR036604">
    <property type="entry name" value="PurS-like_sf"/>
</dbReference>
<feature type="domain" description="Phosphoribosylformylglycinamidine synthase linker" evidence="16">
    <location>
        <begin position="181"/>
        <end position="230"/>
    </location>
</feature>
<feature type="binding site" evidence="14">
    <location>
        <begin position="316"/>
        <end position="327"/>
    </location>
    <ligand>
        <name>ATP</name>
        <dbReference type="ChEBI" id="CHEBI:30616"/>
    </ligand>
</feature>
<dbReference type="EC" id="6.3.5.3" evidence="14"/>
<keyword evidence="8 14" id="KW-0658">Purine biosynthesis</keyword>
<feature type="domain" description="PurM-like C-terminal" evidence="15">
    <location>
        <begin position="445"/>
        <end position="605"/>
    </location>
</feature>
<evidence type="ECO:0000259" key="18">
    <source>
        <dbReference type="Pfam" id="PF22689"/>
    </source>
</evidence>
<dbReference type="Pfam" id="PF22689">
    <property type="entry name" value="FGAR-AT_PurM_N-like"/>
    <property type="match status" value="1"/>
</dbReference>
<dbReference type="SMART" id="SM01211">
    <property type="entry name" value="GATase_5"/>
    <property type="match status" value="1"/>
</dbReference>
<dbReference type="Gene3D" id="3.40.50.880">
    <property type="match status" value="1"/>
</dbReference>
<dbReference type="CDD" id="cd01740">
    <property type="entry name" value="GATase1_FGAR_AT"/>
    <property type="match status" value="1"/>
</dbReference>
<evidence type="ECO:0000256" key="8">
    <source>
        <dbReference type="ARBA" id="ARBA00022755"/>
    </source>
</evidence>
<dbReference type="Proteomes" id="UP000183107">
    <property type="component" value="Unassembled WGS sequence"/>
</dbReference>
<evidence type="ECO:0000256" key="9">
    <source>
        <dbReference type="ARBA" id="ARBA00022840"/>
    </source>
</evidence>
<dbReference type="InterPro" id="IPR010073">
    <property type="entry name" value="PurL_large"/>
</dbReference>
<keyword evidence="20" id="KW-1185">Reference proteome</keyword>
<dbReference type="Pfam" id="PF18072">
    <property type="entry name" value="FGAR-AT_linker"/>
    <property type="match status" value="1"/>
</dbReference>
<proteinExistence type="inferred from homology"/>
<comment type="pathway">
    <text evidence="2 14">Purine metabolism; IMP biosynthesis via de novo pathway; 5-amino-1-(5-phospho-D-ribosyl)imidazole from N(2)-formyl-N(1)-(5-phospho-D-ribosyl)glycinamide: step 1/2.</text>
</comment>
<dbReference type="UniPathway" id="UPA00074">
    <property type="reaction ID" value="UER00128"/>
</dbReference>
<feature type="binding site" evidence="14">
    <location>
        <position position="738"/>
    </location>
    <ligand>
        <name>Mg(2+)</name>
        <dbReference type="ChEBI" id="CHEBI:18420"/>
    </ligand>
</feature>
<dbReference type="FunFam" id="3.90.650.10:FF:000024">
    <property type="entry name" value="Phosphoribosylformylglycinamidine synthase"/>
    <property type="match status" value="1"/>
</dbReference>
<dbReference type="NCBIfam" id="TIGR01735">
    <property type="entry name" value="FGAM_synt"/>
    <property type="match status" value="1"/>
</dbReference>
<protein>
    <recommendedName>
        <fullName evidence="14">Phosphoribosylformylglycinamidine synthase</fullName>
        <shortName evidence="14">FGAM synthase</shortName>
        <shortName evidence="14">FGAMS</shortName>
        <ecNumber evidence="14">6.3.5.3</ecNumber>
    </recommendedName>
    <alternativeName>
        <fullName evidence="14">Formylglycinamide ribonucleotide amidotransferase</fullName>
        <shortName evidence="14">FGAR amidotransferase</shortName>
        <shortName evidence="14">FGAR-AT</shortName>
    </alternativeName>
</protein>
<dbReference type="HAMAP" id="MF_00419">
    <property type="entry name" value="PurL_1"/>
    <property type="match status" value="1"/>
</dbReference>
<comment type="subunit">
    <text evidence="14">Monomer.</text>
</comment>
<comment type="catalytic activity">
    <reaction evidence="12 14">
        <text>N(2)-formyl-N(1)-(5-phospho-beta-D-ribosyl)glycinamide + L-glutamine + ATP + H2O = 2-formamido-N(1)-(5-O-phospho-beta-D-ribosyl)acetamidine + L-glutamate + ADP + phosphate + H(+)</text>
        <dbReference type="Rhea" id="RHEA:17129"/>
        <dbReference type="ChEBI" id="CHEBI:15377"/>
        <dbReference type="ChEBI" id="CHEBI:15378"/>
        <dbReference type="ChEBI" id="CHEBI:29985"/>
        <dbReference type="ChEBI" id="CHEBI:30616"/>
        <dbReference type="ChEBI" id="CHEBI:43474"/>
        <dbReference type="ChEBI" id="CHEBI:58359"/>
        <dbReference type="ChEBI" id="CHEBI:147286"/>
        <dbReference type="ChEBI" id="CHEBI:147287"/>
        <dbReference type="ChEBI" id="CHEBI:456216"/>
        <dbReference type="EC" id="6.3.5.3"/>
    </reaction>
</comment>
<evidence type="ECO:0000313" key="19">
    <source>
        <dbReference type="EMBL" id="SFO17569.1"/>
    </source>
</evidence>
<dbReference type="Gene3D" id="1.10.8.750">
    <property type="entry name" value="Phosphoribosylformylglycinamidine synthase, linker domain"/>
    <property type="match status" value="1"/>
</dbReference>
<keyword evidence="10 14" id="KW-0460">Magnesium</keyword>
<dbReference type="Pfam" id="PF02769">
    <property type="entry name" value="AIRS_C"/>
    <property type="match status" value="2"/>
</dbReference>
<dbReference type="Pfam" id="PF18076">
    <property type="entry name" value="FGAR-AT_N"/>
    <property type="match status" value="1"/>
</dbReference>
<dbReference type="NCBIfam" id="NF003672">
    <property type="entry name" value="PRK05297.1"/>
    <property type="match status" value="1"/>
</dbReference>
<feature type="domain" description="FGAR-AT PurM N-terminal-like" evidence="18">
    <location>
        <begin position="664"/>
        <end position="829"/>
    </location>
</feature>